<dbReference type="SUPFAM" id="SSF56672">
    <property type="entry name" value="DNA/RNA polymerases"/>
    <property type="match status" value="1"/>
</dbReference>
<dbReference type="PROSITE" id="PS50878">
    <property type="entry name" value="RT_POL"/>
    <property type="match status" value="1"/>
</dbReference>
<gene>
    <name evidence="2" type="primary">mat-cobi787g2c</name>
</gene>
<organism evidence="2">
    <name type="scientific">Anthoceros agrestis</name>
    <dbReference type="NCBI Taxonomy" id="41834"/>
    <lineage>
        <taxon>Eukaryota</taxon>
        <taxon>Viridiplantae</taxon>
        <taxon>Streptophyta</taxon>
        <taxon>Embryophyta</taxon>
        <taxon>Anthocerotophyta</taxon>
        <taxon>Anthocerotopsida</taxon>
        <taxon>Anthocerotidae</taxon>
        <taxon>Anthocerotales</taxon>
        <taxon>Anthocerotaceae</taxon>
        <taxon>Anthoceros</taxon>
    </lineage>
</organism>
<dbReference type="GO" id="GO:0090615">
    <property type="term" value="P:mitochondrial mRNA processing"/>
    <property type="evidence" value="ECO:0007669"/>
    <property type="project" value="TreeGrafter"/>
</dbReference>
<dbReference type="PANTHER" id="PTHR33642">
    <property type="entry name" value="COX1/OXI3 INTRON 1 PROTEIN-RELATED"/>
    <property type="match status" value="1"/>
</dbReference>
<dbReference type="GO" id="GO:0006315">
    <property type="term" value="P:homing of group II introns"/>
    <property type="evidence" value="ECO:0007669"/>
    <property type="project" value="TreeGrafter"/>
</dbReference>
<evidence type="ECO:0000313" key="2">
    <source>
        <dbReference type="EMBL" id="QHD46951.1"/>
    </source>
</evidence>
<keyword evidence="2" id="KW-0496">Mitochondrion</keyword>
<dbReference type="InterPro" id="IPR043502">
    <property type="entry name" value="DNA/RNA_pol_sf"/>
</dbReference>
<protein>
    <recommendedName>
        <fullName evidence="1">Reverse transcriptase domain-containing protein</fullName>
    </recommendedName>
</protein>
<name>A0A6B9P6C7_9EMBR</name>
<geneLocation type="mitochondrion" evidence="2"/>
<feature type="domain" description="Reverse transcriptase" evidence="1">
    <location>
        <begin position="155"/>
        <end position="499"/>
    </location>
</feature>
<reference evidence="2" key="2">
    <citation type="journal article" date="2020" name="Nucleic Acids Res.">
        <title>A functional twintron, 'zombie' twintrons and a hypermobile group II intron invading itself in plant mitochondria.</title>
        <authorList>
            <person name="Zumkeller S."/>
            <person name="Gerke P."/>
            <person name="Knoop V."/>
        </authorList>
    </citation>
    <scope>NUCLEOTIDE SEQUENCE</scope>
</reference>
<accession>A0A6B9P6C7</accession>
<dbReference type="Pfam" id="PF00078">
    <property type="entry name" value="RVT_1"/>
    <property type="match status" value="1"/>
</dbReference>
<dbReference type="GO" id="GO:0003964">
    <property type="term" value="F:RNA-directed DNA polymerase activity"/>
    <property type="evidence" value="ECO:0007669"/>
    <property type="project" value="TreeGrafter"/>
</dbReference>
<proteinExistence type="predicted"/>
<dbReference type="EMBL" id="MK087647">
    <property type="protein sequence ID" value="QHD46951.1"/>
    <property type="molecule type" value="Genomic_DNA"/>
</dbReference>
<dbReference type="CDD" id="cd01651">
    <property type="entry name" value="RT_G2_intron"/>
    <property type="match status" value="1"/>
</dbReference>
<dbReference type="Pfam" id="PF01348">
    <property type="entry name" value="Intron_maturas2"/>
    <property type="match status" value="1"/>
</dbReference>
<sequence length="881" mass="102154">MRAKSCIETKYSLESRYCGVPKRTPEDTRHTVCAPRLRIQTEVKWGVGETYTRSTTERFFCSSPGELRKVKGETFHDNGAVNQRKKNSNGISRERLLSCINNDGIITNIFDIITSKENLVQAYWEIRSEPGNLTPGTDEERETLDGIREKWFQEASLALQEGRYAYRATEKIGIGRESNRTRPLTRTSPKDKIIEQAFRRIIEPFYEGSYKWVEIPEQEYQTAKEQFSYRLKAGRDMEDKSKADYKSLSSKYYEKVWEIPKIFSERSHGFRPNRGVHSAIREISTWQEVNWILNYDIKKAYDSLHKKKLTKMIRQRIADRRVTDELNKMFQCQIIGGEIGGMSNEKSVAPPGSILSPLLLNIYMTELDNFVKNLKTKFDLGPLSTVTKRECDRMRNTYGTKSTFGKKHGAPLACEKGREALMEYYKQHSSAYNQKTYRRLRYIRYADDFIIGIGGSKADAKEVQKQINDFIKGNLHLEVEKDKLTHLTSDIIEFLGFVIRKPDQAMSKKLRSYPKIIEKYRRNKNRVLARLHWETSKFDRFAEKLARNKVGKKIEALLTDWGYRWRKKENISKGAEIIAEELFLKKAGEILEQMRSEHQNKTASLQAEARALAESRKRLILPKAKDTKNGRQHIDQRELGYDLRKWIEAIRTSLVEGWKDLGSLVPSEILESRKSFLEAVGKEYKGLAHHEKAHTLAVKATAWKSRLRKNTTEEERVKYAAMVAILPIRNNILIEANIKEIMHRLKDVNIVYKKSNEPKPADQLITVHAIDIINWYGYKARGILNFYRCARNFHLVKNIVDYQMRMSLMYTIAKKEASSISKISSKYGKDVTVTDGKGKPLVKFISKGEPFSISHKFIGREEDLSLSYLDRLMTSGGNEWV</sequence>
<dbReference type="AlphaFoldDB" id="A0A6B9P6C7"/>
<evidence type="ECO:0000259" key="1">
    <source>
        <dbReference type="PROSITE" id="PS50878"/>
    </source>
</evidence>
<dbReference type="GO" id="GO:0005739">
    <property type="term" value="C:mitochondrion"/>
    <property type="evidence" value="ECO:0007669"/>
    <property type="project" value="TreeGrafter"/>
</dbReference>
<reference evidence="2" key="1">
    <citation type="journal article" date="2020" name="New Phytol.">
        <title>Towards a plant model for enigmatic U-to-C RNA editing: the organelle genomes, transcriptomes, editomes and candidate RNA editing factors in the hornwort Anthoceros agrestis.</title>
        <authorList>
            <person name="Gerke P."/>
            <person name="Szovenyi P."/>
            <person name="Neubauer A."/>
            <person name="Lenz H."/>
            <person name="Gutmann B."/>
            <person name="McDowell R."/>
            <person name="Small I."/>
            <person name="Schallenberg-Rudinger M."/>
            <person name="Knoop V."/>
        </authorList>
    </citation>
    <scope>NUCLEOTIDE SEQUENCE</scope>
</reference>
<dbReference type="InterPro" id="IPR000477">
    <property type="entry name" value="RT_dom"/>
</dbReference>
<dbReference type="InterPro" id="IPR024937">
    <property type="entry name" value="Domain_X"/>
</dbReference>
<dbReference type="PANTHER" id="PTHR33642:SF4">
    <property type="entry name" value="COX1_OXI3 INTRON 1 PROTEIN-RELATED"/>
    <property type="match status" value="1"/>
</dbReference>